<evidence type="ECO:0000256" key="2">
    <source>
        <dbReference type="ARBA" id="ARBA00022525"/>
    </source>
</evidence>
<evidence type="ECO:0000256" key="8">
    <source>
        <dbReference type="ARBA" id="ARBA00023157"/>
    </source>
</evidence>
<dbReference type="InterPro" id="IPR018114">
    <property type="entry name" value="TRYPSIN_HIS"/>
</dbReference>
<evidence type="ECO:0000313" key="12">
    <source>
        <dbReference type="EMBL" id="OXA55529.1"/>
    </source>
</evidence>
<keyword evidence="8" id="KW-1015">Disulfide bond</keyword>
<proteinExistence type="inferred from homology"/>
<dbReference type="OMA" id="FRIVHAI"/>
<name>A0A226EDP2_FOLCA</name>
<dbReference type="EMBL" id="LNIX01000004">
    <property type="protein sequence ID" value="OXA55529.1"/>
    <property type="molecule type" value="Genomic_DNA"/>
</dbReference>
<evidence type="ECO:0000259" key="11">
    <source>
        <dbReference type="PROSITE" id="PS50240"/>
    </source>
</evidence>
<dbReference type="InterPro" id="IPR033116">
    <property type="entry name" value="TRYPSIN_SER"/>
</dbReference>
<gene>
    <name evidence="12" type="ORF">Fcan01_09531</name>
</gene>
<keyword evidence="2" id="KW-0964">Secreted</keyword>
<evidence type="ECO:0000256" key="6">
    <source>
        <dbReference type="ARBA" id="ARBA00022825"/>
    </source>
</evidence>
<dbReference type="PROSITE" id="PS50240">
    <property type="entry name" value="TRYPSIN_DOM"/>
    <property type="match status" value="1"/>
</dbReference>
<dbReference type="SUPFAM" id="SSF50494">
    <property type="entry name" value="Trypsin-like serine proteases"/>
    <property type="match status" value="1"/>
</dbReference>
<dbReference type="SMART" id="SM00020">
    <property type="entry name" value="Tryp_SPc"/>
    <property type="match status" value="1"/>
</dbReference>
<dbReference type="InterPro" id="IPR051487">
    <property type="entry name" value="Ser/Thr_Proteases_Immune/Dev"/>
</dbReference>
<sequence>MICDQFNNFRIVHAIIFIQTTIFISAESNPLRESGTKNCGYVTQSALIAKAKILSGEDAVPHEFPWMASINNVNHGGSHFCGGFIVNSRNIISAAHCFLRKYNSNLGTYSDEGIALPTSISVTLGQHDLSPFGDVNTTTIESISIHPDFEKGGHLNNDIAILRTRHPMTWDARLLPICLPGHDTNFEIGHPVTVAGWGNTNCHNSKIRPSKTLKKVSIPVWKESDCLQAYHDAQYDFTREDYVCAGDNEKDSSKGDSGSPLMVLQNDQWTAIGIVSAGRFMCEDRVPGVYTKISSYMDFINSQIYLN</sequence>
<dbReference type="InterPro" id="IPR043504">
    <property type="entry name" value="Peptidase_S1_PA_chymotrypsin"/>
</dbReference>
<dbReference type="PROSITE" id="PS00135">
    <property type="entry name" value="TRYPSIN_SER"/>
    <property type="match status" value="1"/>
</dbReference>
<evidence type="ECO:0000256" key="3">
    <source>
        <dbReference type="ARBA" id="ARBA00022670"/>
    </source>
</evidence>
<dbReference type="AlphaFoldDB" id="A0A226EDP2"/>
<accession>A0A226EDP2</accession>
<dbReference type="FunFam" id="2.40.10.10:FF:000146">
    <property type="entry name" value="Serine protease 53"/>
    <property type="match status" value="1"/>
</dbReference>
<keyword evidence="3 10" id="KW-0645">Protease</keyword>
<keyword evidence="6 10" id="KW-0720">Serine protease</keyword>
<dbReference type="STRING" id="158441.A0A226EDP2"/>
<keyword evidence="13" id="KW-1185">Reference proteome</keyword>
<dbReference type="GO" id="GO:0004252">
    <property type="term" value="F:serine-type endopeptidase activity"/>
    <property type="evidence" value="ECO:0007669"/>
    <property type="project" value="InterPro"/>
</dbReference>
<dbReference type="Proteomes" id="UP000198287">
    <property type="component" value="Unassembled WGS sequence"/>
</dbReference>
<comment type="caution">
    <text evidence="12">The sequence shown here is derived from an EMBL/GenBank/DDBJ whole genome shotgun (WGS) entry which is preliminary data.</text>
</comment>
<dbReference type="CDD" id="cd00190">
    <property type="entry name" value="Tryp_SPc"/>
    <property type="match status" value="1"/>
</dbReference>
<evidence type="ECO:0000313" key="13">
    <source>
        <dbReference type="Proteomes" id="UP000198287"/>
    </source>
</evidence>
<evidence type="ECO:0000256" key="1">
    <source>
        <dbReference type="ARBA" id="ARBA00004613"/>
    </source>
</evidence>
<dbReference type="Gene3D" id="2.40.10.10">
    <property type="entry name" value="Trypsin-like serine proteases"/>
    <property type="match status" value="1"/>
</dbReference>
<dbReference type="Pfam" id="PF00089">
    <property type="entry name" value="Trypsin"/>
    <property type="match status" value="1"/>
</dbReference>
<evidence type="ECO:0000256" key="10">
    <source>
        <dbReference type="RuleBase" id="RU363034"/>
    </source>
</evidence>
<dbReference type="InterPro" id="IPR001314">
    <property type="entry name" value="Peptidase_S1A"/>
</dbReference>
<comment type="similarity">
    <text evidence="9">Belongs to the peptidase S1 family. CLIP subfamily.</text>
</comment>
<dbReference type="PROSITE" id="PS00134">
    <property type="entry name" value="TRYPSIN_HIS"/>
    <property type="match status" value="1"/>
</dbReference>
<organism evidence="12 13">
    <name type="scientific">Folsomia candida</name>
    <name type="common">Springtail</name>
    <dbReference type="NCBI Taxonomy" id="158441"/>
    <lineage>
        <taxon>Eukaryota</taxon>
        <taxon>Metazoa</taxon>
        <taxon>Ecdysozoa</taxon>
        <taxon>Arthropoda</taxon>
        <taxon>Hexapoda</taxon>
        <taxon>Collembola</taxon>
        <taxon>Entomobryomorpha</taxon>
        <taxon>Isotomoidea</taxon>
        <taxon>Isotomidae</taxon>
        <taxon>Proisotominae</taxon>
        <taxon>Folsomia</taxon>
    </lineage>
</organism>
<evidence type="ECO:0000256" key="7">
    <source>
        <dbReference type="ARBA" id="ARBA00023145"/>
    </source>
</evidence>
<evidence type="ECO:0000256" key="9">
    <source>
        <dbReference type="ARBA" id="ARBA00024195"/>
    </source>
</evidence>
<feature type="domain" description="Peptidase S1" evidence="11">
    <location>
        <begin position="53"/>
        <end position="305"/>
    </location>
</feature>
<reference evidence="12 13" key="1">
    <citation type="submission" date="2015-12" db="EMBL/GenBank/DDBJ databases">
        <title>The genome of Folsomia candida.</title>
        <authorList>
            <person name="Faddeeva A."/>
            <person name="Derks M.F."/>
            <person name="Anvar Y."/>
            <person name="Smit S."/>
            <person name="Van Straalen N."/>
            <person name="Roelofs D."/>
        </authorList>
    </citation>
    <scope>NUCLEOTIDE SEQUENCE [LARGE SCALE GENOMIC DNA]</scope>
    <source>
        <strain evidence="12 13">VU population</strain>
        <tissue evidence="12">Whole body</tissue>
    </source>
</reference>
<dbReference type="InterPro" id="IPR009003">
    <property type="entry name" value="Peptidase_S1_PA"/>
</dbReference>
<dbReference type="PRINTS" id="PR00722">
    <property type="entry name" value="CHYMOTRYPSIN"/>
</dbReference>
<keyword evidence="7" id="KW-0865">Zymogen</keyword>
<dbReference type="OrthoDB" id="9448935at2759"/>
<comment type="subcellular location">
    <subcellularLocation>
        <location evidence="1">Secreted</location>
    </subcellularLocation>
</comment>
<keyword evidence="5 10" id="KW-0378">Hydrolase</keyword>
<evidence type="ECO:0000256" key="4">
    <source>
        <dbReference type="ARBA" id="ARBA00022729"/>
    </source>
</evidence>
<protein>
    <submittedName>
        <fullName evidence="12">Prostasin</fullName>
    </submittedName>
</protein>
<dbReference type="GO" id="GO:0005576">
    <property type="term" value="C:extracellular region"/>
    <property type="evidence" value="ECO:0007669"/>
    <property type="project" value="UniProtKB-SubCell"/>
</dbReference>
<evidence type="ECO:0000256" key="5">
    <source>
        <dbReference type="ARBA" id="ARBA00022801"/>
    </source>
</evidence>
<dbReference type="PANTHER" id="PTHR24256">
    <property type="entry name" value="TRYPTASE-RELATED"/>
    <property type="match status" value="1"/>
</dbReference>
<dbReference type="GO" id="GO:0006508">
    <property type="term" value="P:proteolysis"/>
    <property type="evidence" value="ECO:0007669"/>
    <property type="project" value="UniProtKB-KW"/>
</dbReference>
<keyword evidence="4" id="KW-0732">Signal</keyword>
<dbReference type="InterPro" id="IPR001254">
    <property type="entry name" value="Trypsin_dom"/>
</dbReference>